<feature type="compositionally biased region" description="Basic residues" evidence="1">
    <location>
        <begin position="101"/>
        <end position="110"/>
    </location>
</feature>
<dbReference type="Proteomes" id="UP000281594">
    <property type="component" value="Unassembled WGS sequence"/>
</dbReference>
<comment type="caution">
    <text evidence="3">The sequence shown here is derived from an EMBL/GenBank/DDBJ whole genome shotgun (WGS) entry which is preliminary data.</text>
</comment>
<feature type="compositionally biased region" description="Low complexity" evidence="1">
    <location>
        <begin position="122"/>
        <end position="151"/>
    </location>
</feature>
<evidence type="ECO:0000313" key="4">
    <source>
        <dbReference type="Proteomes" id="UP000281594"/>
    </source>
</evidence>
<organism evidence="3 4">
    <name type="scientific">Streptomyces rapamycinicus (strain ATCC 29253 / DSM 41530 / NRRL 5491 / AYB-994)</name>
    <name type="common">Streptomyces hygroscopicus (strain ATCC 29253)</name>
    <dbReference type="NCBI Taxonomy" id="1343740"/>
    <lineage>
        <taxon>Bacteria</taxon>
        <taxon>Bacillati</taxon>
        <taxon>Actinomycetota</taxon>
        <taxon>Actinomycetes</taxon>
        <taxon>Kitasatosporales</taxon>
        <taxon>Streptomycetaceae</taxon>
        <taxon>Streptomyces</taxon>
        <taxon>Streptomyces violaceusniger group</taxon>
    </lineage>
</organism>
<feature type="region of interest" description="Disordered" evidence="1">
    <location>
        <begin position="85"/>
        <end position="151"/>
    </location>
</feature>
<sequence length="151" mass="15916">MVDVLRIAAGNGLQDEGKIGHIGLSKVTPEDIDDARQEFTVAAVQNVLNITVLRPALKNYSDLDIAYVAYRPLDAVALAATWGVAEPSTGSSTAATTSPHPQHKPTATHRTPRDRCHGLDMTATRTTSPTASSPAPAPTRKSAPTRTGGHQ</sequence>
<reference evidence="3 4" key="1">
    <citation type="journal article" date="2018" name="J. Biol. Chem.">
        <title>Discovery of the actinoplanic acid pathway in Streptomyces rapamycinicus reveals a genetically conserved synergism with rapamycin.</title>
        <authorList>
            <person name="Mrak P."/>
            <person name="Krastel P."/>
            <person name="Pivk Lukancic P."/>
            <person name="Tao J."/>
            <person name="Pistorius D."/>
            <person name="Moore C.M."/>
        </authorList>
    </citation>
    <scope>NUCLEOTIDE SEQUENCE [LARGE SCALE GENOMIC DNA]</scope>
    <source>
        <strain evidence="3 4">NRRL 5491</strain>
    </source>
</reference>
<feature type="domain" description="NADP-dependent oxidoreductase" evidence="2">
    <location>
        <begin position="12"/>
        <end position="78"/>
    </location>
</feature>
<feature type="compositionally biased region" description="Low complexity" evidence="1">
    <location>
        <begin position="88"/>
        <end position="98"/>
    </location>
</feature>
<dbReference type="EMBL" id="QYCY01000002">
    <property type="protein sequence ID" value="RLV73757.1"/>
    <property type="molecule type" value="Genomic_DNA"/>
</dbReference>
<accession>A0A3L8R2F2</accession>
<dbReference type="InterPro" id="IPR036812">
    <property type="entry name" value="NAD(P)_OxRdtase_dom_sf"/>
</dbReference>
<evidence type="ECO:0000256" key="1">
    <source>
        <dbReference type="SAM" id="MobiDB-lite"/>
    </source>
</evidence>
<dbReference type="Gene3D" id="3.20.20.100">
    <property type="entry name" value="NADP-dependent oxidoreductase domain"/>
    <property type="match status" value="1"/>
</dbReference>
<evidence type="ECO:0000259" key="2">
    <source>
        <dbReference type="Pfam" id="PF00248"/>
    </source>
</evidence>
<dbReference type="InterPro" id="IPR023210">
    <property type="entry name" value="NADP_OxRdtase_dom"/>
</dbReference>
<protein>
    <submittedName>
        <fullName evidence="3">Aldo/keto reductase</fullName>
    </submittedName>
</protein>
<evidence type="ECO:0000313" key="3">
    <source>
        <dbReference type="EMBL" id="RLV73757.1"/>
    </source>
</evidence>
<gene>
    <name evidence="3" type="ORF">D3C57_131065</name>
</gene>
<dbReference type="RefSeq" id="WP_158634912.1">
    <property type="nucleotide sequence ID" value="NC_022785.1"/>
</dbReference>
<dbReference type="AlphaFoldDB" id="A0A3L8R2F2"/>
<dbReference type="Pfam" id="PF00248">
    <property type="entry name" value="Aldo_ket_red"/>
    <property type="match status" value="1"/>
</dbReference>
<proteinExistence type="predicted"/>
<name>A0A3L8R2F2_STRRN</name>
<dbReference type="SUPFAM" id="SSF51430">
    <property type="entry name" value="NAD(P)-linked oxidoreductase"/>
    <property type="match status" value="1"/>
</dbReference>